<dbReference type="PRINTS" id="PR00037">
    <property type="entry name" value="HTHLACR"/>
</dbReference>
<dbReference type="InterPro" id="IPR036390">
    <property type="entry name" value="WH_DNA-bd_sf"/>
</dbReference>
<reference evidence="4 5" key="1">
    <citation type="submission" date="2023-07" db="EMBL/GenBank/DDBJ databases">
        <title>Genomic Encyclopedia of Type Strains, Phase IV (KMG-IV): sequencing the most valuable type-strain genomes for metagenomic binning, comparative biology and taxonomic classification.</title>
        <authorList>
            <person name="Goeker M."/>
        </authorList>
    </citation>
    <scope>NUCLEOTIDE SEQUENCE [LARGE SCALE GENOMIC DNA]</scope>
    <source>
        <strain evidence="4 5">DSM 19154</strain>
    </source>
</reference>
<protein>
    <submittedName>
        <fullName evidence="4">DeoR/GlpR family transcriptional regulator of sugar metabolism</fullName>
    </submittedName>
</protein>
<organism evidence="4 5">
    <name type="scientific">Alkalicoccobacillus murimartini</name>
    <dbReference type="NCBI Taxonomy" id="171685"/>
    <lineage>
        <taxon>Bacteria</taxon>
        <taxon>Bacillati</taxon>
        <taxon>Bacillota</taxon>
        <taxon>Bacilli</taxon>
        <taxon>Bacillales</taxon>
        <taxon>Bacillaceae</taxon>
        <taxon>Alkalicoccobacillus</taxon>
    </lineage>
</organism>
<dbReference type="SUPFAM" id="SSF100950">
    <property type="entry name" value="NagB/RpiA/CoA transferase-like"/>
    <property type="match status" value="1"/>
</dbReference>
<feature type="domain" description="HTH deoR-type" evidence="3">
    <location>
        <begin position="3"/>
        <end position="58"/>
    </location>
</feature>
<comment type="caution">
    <text evidence="4">The sequence shown here is derived from an EMBL/GenBank/DDBJ whole genome shotgun (WGS) entry which is preliminary data.</text>
</comment>
<evidence type="ECO:0000256" key="2">
    <source>
        <dbReference type="ARBA" id="ARBA00023163"/>
    </source>
</evidence>
<dbReference type="PANTHER" id="PTHR30363">
    <property type="entry name" value="HTH-TYPE TRANSCRIPTIONAL REGULATOR SRLR-RELATED"/>
    <property type="match status" value="1"/>
</dbReference>
<keyword evidence="5" id="KW-1185">Reference proteome</keyword>
<name>A0ABT9YJ38_9BACI</name>
<dbReference type="EMBL" id="JAUSUA010000003">
    <property type="protein sequence ID" value="MDQ0207731.1"/>
    <property type="molecule type" value="Genomic_DNA"/>
</dbReference>
<accession>A0ABT9YJ38</accession>
<evidence type="ECO:0000259" key="3">
    <source>
        <dbReference type="PROSITE" id="PS51000"/>
    </source>
</evidence>
<dbReference type="Proteomes" id="UP001225034">
    <property type="component" value="Unassembled WGS sequence"/>
</dbReference>
<evidence type="ECO:0000256" key="1">
    <source>
        <dbReference type="ARBA" id="ARBA00023015"/>
    </source>
</evidence>
<dbReference type="InterPro" id="IPR001034">
    <property type="entry name" value="DeoR_HTH"/>
</dbReference>
<dbReference type="SUPFAM" id="SSF46785">
    <property type="entry name" value="Winged helix' DNA-binding domain"/>
    <property type="match status" value="1"/>
</dbReference>
<dbReference type="Pfam" id="PF00455">
    <property type="entry name" value="DeoRC"/>
    <property type="match status" value="1"/>
</dbReference>
<evidence type="ECO:0000313" key="5">
    <source>
        <dbReference type="Proteomes" id="UP001225034"/>
    </source>
</evidence>
<dbReference type="Pfam" id="PF08220">
    <property type="entry name" value="HTH_DeoR"/>
    <property type="match status" value="1"/>
</dbReference>
<gene>
    <name evidence="4" type="ORF">J2S05_002532</name>
</gene>
<dbReference type="InterPro" id="IPR014036">
    <property type="entry name" value="DeoR-like_C"/>
</dbReference>
<dbReference type="SMART" id="SM00420">
    <property type="entry name" value="HTH_DEOR"/>
    <property type="match status" value="1"/>
</dbReference>
<dbReference type="PROSITE" id="PS51000">
    <property type="entry name" value="HTH_DEOR_2"/>
    <property type="match status" value="1"/>
</dbReference>
<sequence length="252" mass="28257">MLPLERHEKILAYLDKHKALKVSVVSELLQVTEKTVRLDLEELEKRNLLQRVHGGAVLRKDTRRLFPEKERQSSHQKKKSDIASKALDLIGPNEVILLDGGSTTYALAELLGAFPVTVITNDIEIAHNLYAKEKVQLMMLGGSQLGATTSLFGKQTIEALSQLYVNRLFLGTTGVSITQGLSVLNSFHYDWKSTVIKRAKHVTLLADSTKFEQVGLMKFAELDELDEIITDSELDRSILNQFTDLKCRIVLA</sequence>
<dbReference type="InterPro" id="IPR050313">
    <property type="entry name" value="Carb_Metab_HTH_regulators"/>
</dbReference>
<dbReference type="PANTHER" id="PTHR30363:SF44">
    <property type="entry name" value="AGA OPERON TRANSCRIPTIONAL REPRESSOR-RELATED"/>
    <property type="match status" value="1"/>
</dbReference>
<dbReference type="InterPro" id="IPR036388">
    <property type="entry name" value="WH-like_DNA-bd_sf"/>
</dbReference>
<dbReference type="SMART" id="SM01134">
    <property type="entry name" value="DeoRC"/>
    <property type="match status" value="1"/>
</dbReference>
<evidence type="ECO:0000313" key="4">
    <source>
        <dbReference type="EMBL" id="MDQ0207731.1"/>
    </source>
</evidence>
<keyword evidence="1" id="KW-0805">Transcription regulation</keyword>
<proteinExistence type="predicted"/>
<keyword evidence="2" id="KW-0804">Transcription</keyword>
<dbReference type="InterPro" id="IPR037171">
    <property type="entry name" value="NagB/RpiA_transferase-like"/>
</dbReference>
<dbReference type="RefSeq" id="WP_306983241.1">
    <property type="nucleotide sequence ID" value="NZ_JAUSUA010000003.1"/>
</dbReference>
<dbReference type="Gene3D" id="1.10.10.10">
    <property type="entry name" value="Winged helix-like DNA-binding domain superfamily/Winged helix DNA-binding domain"/>
    <property type="match status" value="1"/>
</dbReference>